<feature type="transmembrane region" description="Helical" evidence="1">
    <location>
        <begin position="12"/>
        <end position="33"/>
    </location>
</feature>
<dbReference type="RefSeq" id="WP_204700891.1">
    <property type="nucleotide sequence ID" value="NZ_JAFBDQ010000004.1"/>
</dbReference>
<dbReference type="InterPro" id="IPR010898">
    <property type="entry name" value="Hpre_diP_synth_I"/>
</dbReference>
<keyword evidence="1" id="KW-0472">Membrane</keyword>
<dbReference type="PIRSF" id="PIRSF027391">
    <property type="entry name" value="Hpre_diP_synt_I"/>
    <property type="match status" value="1"/>
</dbReference>
<keyword evidence="3" id="KW-1185">Reference proteome</keyword>
<protein>
    <submittedName>
        <fullName evidence="2">Heptaprenyl diphosphate synthase</fullName>
        <ecNumber evidence="2">2.5.1.30</ecNumber>
    </submittedName>
</protein>
<feature type="transmembrane region" description="Helical" evidence="1">
    <location>
        <begin position="137"/>
        <end position="160"/>
    </location>
</feature>
<keyword evidence="1" id="KW-1133">Transmembrane helix</keyword>
<sequence length="165" mass="18393">MIEMKRNVTLGLFVASAIVLHIIEFILPTTLLFPGAKLGLANIITLLVLIDYGFVDCLKVVLMRIILSSLLSGTFFTISFWLSLAGGILSLLIMGYLYYNFQEQFSLIGISVLGAASHNLAQIGMAFLLIENWRIIFYLPYLLLLSLPTGVFVALVVMQLKKYLQ</sequence>
<dbReference type="InterPro" id="IPR014535">
    <property type="entry name" value="Hpre_diP_synt_I"/>
</dbReference>
<feature type="transmembrane region" description="Helical" evidence="1">
    <location>
        <begin position="39"/>
        <end position="62"/>
    </location>
</feature>
<organism evidence="2 3">
    <name type="scientific">Halanaerobacter jeridensis</name>
    <dbReference type="NCBI Taxonomy" id="706427"/>
    <lineage>
        <taxon>Bacteria</taxon>
        <taxon>Bacillati</taxon>
        <taxon>Bacillota</taxon>
        <taxon>Clostridia</taxon>
        <taxon>Halanaerobiales</taxon>
        <taxon>Halobacteroidaceae</taxon>
        <taxon>Halanaerobacter</taxon>
    </lineage>
</organism>
<name>A0A939BP25_9FIRM</name>
<dbReference type="EC" id="2.5.1.30" evidence="2"/>
<dbReference type="Gene3D" id="1.10.1760.20">
    <property type="match status" value="1"/>
</dbReference>
<evidence type="ECO:0000313" key="2">
    <source>
        <dbReference type="EMBL" id="MBM7556178.1"/>
    </source>
</evidence>
<evidence type="ECO:0000313" key="3">
    <source>
        <dbReference type="Proteomes" id="UP000774000"/>
    </source>
</evidence>
<dbReference type="Pfam" id="PF07456">
    <property type="entry name" value="Hpre_diP_synt_I"/>
    <property type="match status" value="1"/>
</dbReference>
<accession>A0A939BP25</accession>
<comment type="caution">
    <text evidence="2">The sequence shown here is derived from an EMBL/GenBank/DDBJ whole genome shotgun (WGS) entry which is preliminary data.</text>
</comment>
<reference evidence="2" key="1">
    <citation type="submission" date="2021-01" db="EMBL/GenBank/DDBJ databases">
        <title>Genomic Encyclopedia of Type Strains, Phase IV (KMG-IV): sequencing the most valuable type-strain genomes for metagenomic binning, comparative biology and taxonomic classification.</title>
        <authorList>
            <person name="Goeker M."/>
        </authorList>
    </citation>
    <scope>NUCLEOTIDE SEQUENCE</scope>
    <source>
        <strain evidence="2">DSM 23230</strain>
    </source>
</reference>
<evidence type="ECO:0000256" key="1">
    <source>
        <dbReference type="SAM" id="Phobius"/>
    </source>
</evidence>
<proteinExistence type="predicted"/>
<gene>
    <name evidence="2" type="ORF">JOC47_001014</name>
</gene>
<dbReference type="EMBL" id="JAFBDQ010000004">
    <property type="protein sequence ID" value="MBM7556178.1"/>
    <property type="molecule type" value="Genomic_DNA"/>
</dbReference>
<feature type="transmembrane region" description="Helical" evidence="1">
    <location>
        <begin position="74"/>
        <end position="99"/>
    </location>
</feature>
<dbReference type="GO" id="GO:0000010">
    <property type="term" value="F:heptaprenyl diphosphate synthase activity"/>
    <property type="evidence" value="ECO:0007669"/>
    <property type="project" value="UniProtKB-EC"/>
</dbReference>
<dbReference type="AlphaFoldDB" id="A0A939BP25"/>
<feature type="transmembrane region" description="Helical" evidence="1">
    <location>
        <begin position="105"/>
        <end position="130"/>
    </location>
</feature>
<keyword evidence="2" id="KW-0808">Transferase</keyword>
<keyword evidence="1" id="KW-0812">Transmembrane</keyword>
<dbReference type="Proteomes" id="UP000774000">
    <property type="component" value="Unassembled WGS sequence"/>
</dbReference>